<protein>
    <submittedName>
        <fullName evidence="1">Uncharacterized protein</fullName>
    </submittedName>
</protein>
<dbReference type="Proteomes" id="UP000233375">
    <property type="component" value="Unassembled WGS sequence"/>
</dbReference>
<evidence type="ECO:0000313" key="1">
    <source>
        <dbReference type="EMBL" id="PKG24380.1"/>
    </source>
</evidence>
<gene>
    <name evidence="1" type="ORF">CWS01_07145</name>
</gene>
<name>A0A2N0Z4F3_9BACI</name>
<proteinExistence type="predicted"/>
<accession>A0A2N0Z4F3</accession>
<reference evidence="1 2" key="1">
    <citation type="journal article" date="2003" name="Int. J. Syst. Evol. Microbiol.">
        <title>Bacillus nealsonii sp. nov., isolated from a spacecraft-assembly facility, whose spores are gamma-radiation resistant.</title>
        <authorList>
            <person name="Venkateswaran K."/>
            <person name="Kempf M."/>
            <person name="Chen F."/>
            <person name="Satomi M."/>
            <person name="Nicholson W."/>
            <person name="Kern R."/>
        </authorList>
    </citation>
    <scope>NUCLEOTIDE SEQUENCE [LARGE SCALE GENOMIC DNA]</scope>
    <source>
        <strain evidence="1 2">FO-92</strain>
    </source>
</reference>
<dbReference type="RefSeq" id="WP_101176504.1">
    <property type="nucleotide sequence ID" value="NZ_PISE01000014.1"/>
</dbReference>
<dbReference type="EMBL" id="PISE01000014">
    <property type="protein sequence ID" value="PKG24380.1"/>
    <property type="molecule type" value="Genomic_DNA"/>
</dbReference>
<dbReference type="OrthoDB" id="2882473at2"/>
<dbReference type="AlphaFoldDB" id="A0A2N0Z4F3"/>
<comment type="caution">
    <text evidence="1">The sequence shown here is derived from an EMBL/GenBank/DDBJ whole genome shotgun (WGS) entry which is preliminary data.</text>
</comment>
<evidence type="ECO:0000313" key="2">
    <source>
        <dbReference type="Proteomes" id="UP000233375"/>
    </source>
</evidence>
<sequence length="85" mass="10129">MGESMKNFYKVFYITRSPGYGGYGYEILSLEGKKEEFLDVINKIIITKYGCYKIRIVHDKKKSMYILGIKRRGRKKEFRVFIKDT</sequence>
<keyword evidence="2" id="KW-1185">Reference proteome</keyword>
<organism evidence="1 2">
    <name type="scientific">Niallia nealsonii</name>
    <dbReference type="NCBI Taxonomy" id="115979"/>
    <lineage>
        <taxon>Bacteria</taxon>
        <taxon>Bacillati</taxon>
        <taxon>Bacillota</taxon>
        <taxon>Bacilli</taxon>
        <taxon>Bacillales</taxon>
        <taxon>Bacillaceae</taxon>
        <taxon>Niallia</taxon>
    </lineage>
</organism>